<keyword evidence="2" id="KW-0808">Transferase</keyword>
<keyword evidence="3" id="KW-1185">Reference proteome</keyword>
<dbReference type="GO" id="GO:0016757">
    <property type="term" value="F:glycosyltransferase activity"/>
    <property type="evidence" value="ECO:0007669"/>
    <property type="project" value="UniProtKB-KW"/>
</dbReference>
<keyword evidence="2" id="KW-0328">Glycosyltransferase</keyword>
<accession>A0ABZ2UGB8</accession>
<protein>
    <submittedName>
        <fullName evidence="2">Glycosyltransferase family A protein</fullName>
        <ecNumber evidence="2">2.4.-.-</ecNumber>
    </submittedName>
</protein>
<proteinExistence type="predicted"/>
<sequence length="297" mass="34965">MSISPLVSVIITTYNRAYYLKKAIDSVFNQTYKNLDIIVVDDGTIGDENQKLCSKYDSITYLKIKNSGGPCKPRNEGIKISKGEYIIFLDDDDLWEPNKIEILLDVLEKNPSFGLAHHYCKLIDENDNELDRYVGKPGKIEDKHGDISMKMIGNYTVSDYPLTRAGIIKKVGFFNEKMIAAGEDVEYWNRASFFTKFYYVDLPLTKYRIHFSNNSKINEKEYLKLNLFNKEFITEYKNKGIISKKDYPRYIQKLVHNQIKMFKLNYFKSLSILNKLDSFWFFNWKNLKLFIFILIKR</sequence>
<evidence type="ECO:0000313" key="2">
    <source>
        <dbReference type="EMBL" id="WYZ20167.1"/>
    </source>
</evidence>
<reference evidence="2 3" key="1">
    <citation type="submission" date="2024-03" db="EMBL/GenBank/DDBJ databases">
        <title>Flavobacterium soyae.</title>
        <authorList>
            <person name="Zheng W."/>
        </authorList>
    </citation>
    <scope>NUCLEOTIDE SEQUENCE [LARGE SCALE GENOMIC DNA]</scope>
    <source>
        <strain evidence="2 3">55</strain>
    </source>
</reference>
<dbReference type="PANTHER" id="PTHR22916:SF3">
    <property type="entry name" value="UDP-GLCNAC:BETAGAL BETA-1,3-N-ACETYLGLUCOSAMINYLTRANSFERASE-LIKE PROTEIN 1"/>
    <property type="match status" value="1"/>
</dbReference>
<dbReference type="InterPro" id="IPR001173">
    <property type="entry name" value="Glyco_trans_2-like"/>
</dbReference>
<dbReference type="PANTHER" id="PTHR22916">
    <property type="entry name" value="GLYCOSYLTRANSFERASE"/>
    <property type="match status" value="1"/>
</dbReference>
<dbReference type="InterPro" id="IPR029044">
    <property type="entry name" value="Nucleotide-diphossugar_trans"/>
</dbReference>
<gene>
    <name evidence="2" type="ORF">AABD74_01605</name>
</gene>
<dbReference type="Gene3D" id="3.90.550.10">
    <property type="entry name" value="Spore Coat Polysaccharide Biosynthesis Protein SpsA, Chain A"/>
    <property type="match status" value="1"/>
</dbReference>
<dbReference type="CDD" id="cd00761">
    <property type="entry name" value="Glyco_tranf_GTA_type"/>
    <property type="match status" value="1"/>
</dbReference>
<dbReference type="EMBL" id="CP150845">
    <property type="protein sequence ID" value="WYZ20167.1"/>
    <property type="molecule type" value="Genomic_DNA"/>
</dbReference>
<evidence type="ECO:0000313" key="3">
    <source>
        <dbReference type="Proteomes" id="UP001623852"/>
    </source>
</evidence>
<dbReference type="SUPFAM" id="SSF53448">
    <property type="entry name" value="Nucleotide-diphospho-sugar transferases"/>
    <property type="match status" value="1"/>
</dbReference>
<dbReference type="Pfam" id="PF00535">
    <property type="entry name" value="Glycos_transf_2"/>
    <property type="match status" value="1"/>
</dbReference>
<name>A0ABZ2UGB8_9FLAO</name>
<dbReference type="EC" id="2.4.-.-" evidence="2"/>
<dbReference type="Proteomes" id="UP001623852">
    <property type="component" value="Chromosome"/>
</dbReference>
<dbReference type="RefSeq" id="WP_406844490.1">
    <property type="nucleotide sequence ID" value="NZ_CP150845.1"/>
</dbReference>
<organism evidence="2 3">
    <name type="scientific">Flavobacterium soyae</name>
    <dbReference type="NCBI Taxonomy" id="2903098"/>
    <lineage>
        <taxon>Bacteria</taxon>
        <taxon>Pseudomonadati</taxon>
        <taxon>Bacteroidota</taxon>
        <taxon>Flavobacteriia</taxon>
        <taxon>Flavobacteriales</taxon>
        <taxon>Flavobacteriaceae</taxon>
        <taxon>Flavobacterium</taxon>
    </lineage>
</organism>
<feature type="domain" description="Glycosyltransferase 2-like" evidence="1">
    <location>
        <begin position="8"/>
        <end position="112"/>
    </location>
</feature>
<evidence type="ECO:0000259" key="1">
    <source>
        <dbReference type="Pfam" id="PF00535"/>
    </source>
</evidence>